<evidence type="ECO:0000259" key="5">
    <source>
        <dbReference type="Pfam" id="PF25967"/>
    </source>
</evidence>
<dbReference type="NCBIfam" id="TIGR01730">
    <property type="entry name" value="RND_mfp"/>
    <property type="match status" value="1"/>
</dbReference>
<evidence type="ECO:0000259" key="4">
    <source>
        <dbReference type="Pfam" id="PF25954"/>
    </source>
</evidence>
<dbReference type="InterPro" id="IPR006143">
    <property type="entry name" value="RND_pump_MFP"/>
</dbReference>
<dbReference type="InterPro" id="IPR058792">
    <property type="entry name" value="Beta-barrel_RND_2"/>
</dbReference>
<comment type="similarity">
    <text evidence="1">Belongs to the membrane fusion protein (MFP) (TC 8.A.1) family.</text>
</comment>
<evidence type="ECO:0000256" key="3">
    <source>
        <dbReference type="SAM" id="MobiDB-lite"/>
    </source>
</evidence>
<accession>A0ABS7YFQ8</accession>
<feature type="domain" description="CusB-like beta-barrel" evidence="4">
    <location>
        <begin position="244"/>
        <end position="314"/>
    </location>
</feature>
<protein>
    <submittedName>
        <fullName evidence="6">Efflux RND transporter periplasmic adaptor subunit</fullName>
    </submittedName>
</protein>
<dbReference type="Pfam" id="PF25967">
    <property type="entry name" value="RND-MFP_C"/>
    <property type="match status" value="1"/>
</dbReference>
<evidence type="ECO:0000256" key="2">
    <source>
        <dbReference type="SAM" id="Coils"/>
    </source>
</evidence>
<dbReference type="Gene3D" id="2.40.30.170">
    <property type="match status" value="1"/>
</dbReference>
<feature type="coiled-coil region" evidence="2">
    <location>
        <begin position="95"/>
        <end position="144"/>
    </location>
</feature>
<dbReference type="InterPro" id="IPR058627">
    <property type="entry name" value="MdtA-like_C"/>
</dbReference>
<keyword evidence="7" id="KW-1185">Reference proteome</keyword>
<dbReference type="Gene3D" id="2.40.50.100">
    <property type="match status" value="1"/>
</dbReference>
<feature type="domain" description="Multidrug resistance protein MdtA-like C-terminal permuted SH3" evidence="5">
    <location>
        <begin position="320"/>
        <end position="378"/>
    </location>
</feature>
<evidence type="ECO:0000256" key="1">
    <source>
        <dbReference type="ARBA" id="ARBA00009477"/>
    </source>
</evidence>
<dbReference type="RefSeq" id="WP_225239387.1">
    <property type="nucleotide sequence ID" value="NZ_JAHYBX010000005.1"/>
</dbReference>
<gene>
    <name evidence="6" type="ORF">LE190_14610</name>
</gene>
<proteinExistence type="inferred from homology"/>
<sequence>MRTFFDKLKRHRWLVLALLLLALAAWILSARARGPALPAYQVVAQPLVQTVVATGRVAAVSRAEVGSAVTGVLVERRVREGDRVRPGDVLAVLRADELDAAVREAEAALAELRQSTRPQAQASLREAEARLAQAGREAARRRELFRQQMITREAMEQAVQAETVARSALEQARLAARSLAEGSPGEAAARARLASARAQLEKTTIRAEVAGTVLSRNAEPGDLVQPGRVLFEIARDGDTEILVPVDEKNLEVLALGQPAMCVADAFPRRPFPARLGFIAPAVDPQRGSADVRLAVDPVPGFLRQGMTVSVNIETGRRARALVVPNDALARTDGDDSDDSALWVVVDGRAERRRVKLGLRGLASTEVVSGLRAGDWVLADASAGVEAGQRVRPVAARPSDGAATRNELPVKLD</sequence>
<dbReference type="Proteomes" id="UP001198602">
    <property type="component" value="Unassembled WGS sequence"/>
</dbReference>
<name>A0ABS7YFQ8_9BURK</name>
<evidence type="ECO:0000313" key="6">
    <source>
        <dbReference type="EMBL" id="MCA1857150.1"/>
    </source>
</evidence>
<evidence type="ECO:0000313" key="7">
    <source>
        <dbReference type="Proteomes" id="UP001198602"/>
    </source>
</evidence>
<dbReference type="Gene3D" id="1.10.287.470">
    <property type="entry name" value="Helix hairpin bin"/>
    <property type="match status" value="1"/>
</dbReference>
<dbReference type="PANTHER" id="PTHR30469">
    <property type="entry name" value="MULTIDRUG RESISTANCE PROTEIN MDTA"/>
    <property type="match status" value="1"/>
</dbReference>
<dbReference type="Gene3D" id="2.40.420.20">
    <property type="match status" value="1"/>
</dbReference>
<organism evidence="6 7">
    <name type="scientific">Massilia hydrophila</name>
    <dbReference type="NCBI Taxonomy" id="3044279"/>
    <lineage>
        <taxon>Bacteria</taxon>
        <taxon>Pseudomonadati</taxon>
        <taxon>Pseudomonadota</taxon>
        <taxon>Betaproteobacteria</taxon>
        <taxon>Burkholderiales</taxon>
        <taxon>Oxalobacteraceae</taxon>
        <taxon>Telluria group</taxon>
        <taxon>Massilia</taxon>
    </lineage>
</organism>
<dbReference type="EMBL" id="JAHYBX010000005">
    <property type="protein sequence ID" value="MCA1857150.1"/>
    <property type="molecule type" value="Genomic_DNA"/>
</dbReference>
<keyword evidence="2" id="KW-0175">Coiled coil</keyword>
<reference evidence="6 7" key="1">
    <citation type="submission" date="2021-07" db="EMBL/GenBank/DDBJ databases">
        <title>Characterization of Violacein-producing bacteria and related species.</title>
        <authorList>
            <person name="Wilson H.S."/>
            <person name="De Leon M.E."/>
        </authorList>
    </citation>
    <scope>NUCLEOTIDE SEQUENCE [LARGE SCALE GENOMIC DNA]</scope>
    <source>
        <strain evidence="6 7">HSC-2F05</strain>
    </source>
</reference>
<dbReference type="PANTHER" id="PTHR30469:SF15">
    <property type="entry name" value="HLYD FAMILY OF SECRETION PROTEINS"/>
    <property type="match status" value="1"/>
</dbReference>
<dbReference type="SUPFAM" id="SSF111369">
    <property type="entry name" value="HlyD-like secretion proteins"/>
    <property type="match status" value="2"/>
</dbReference>
<dbReference type="Pfam" id="PF25954">
    <property type="entry name" value="Beta-barrel_RND_2"/>
    <property type="match status" value="1"/>
</dbReference>
<comment type="caution">
    <text evidence="6">The sequence shown here is derived from an EMBL/GenBank/DDBJ whole genome shotgun (WGS) entry which is preliminary data.</text>
</comment>
<feature type="region of interest" description="Disordered" evidence="3">
    <location>
        <begin position="390"/>
        <end position="412"/>
    </location>
</feature>